<gene>
    <name evidence="1" type="ORF">PSON_ATCC_30995.1.T0410355</name>
</gene>
<evidence type="ECO:0000313" key="2">
    <source>
        <dbReference type="Proteomes" id="UP000692954"/>
    </source>
</evidence>
<reference evidence="1" key="1">
    <citation type="submission" date="2021-01" db="EMBL/GenBank/DDBJ databases">
        <authorList>
            <consortium name="Genoscope - CEA"/>
            <person name="William W."/>
        </authorList>
    </citation>
    <scope>NUCLEOTIDE SEQUENCE</scope>
</reference>
<proteinExistence type="predicted"/>
<name>A0A8S1MWD9_9CILI</name>
<keyword evidence="2" id="KW-1185">Reference proteome</keyword>
<dbReference type="EMBL" id="CAJJDN010000041">
    <property type="protein sequence ID" value="CAD8081343.1"/>
    <property type="molecule type" value="Genomic_DNA"/>
</dbReference>
<comment type="caution">
    <text evidence="1">The sequence shown here is derived from an EMBL/GenBank/DDBJ whole genome shotgun (WGS) entry which is preliminary data.</text>
</comment>
<dbReference type="AlphaFoldDB" id="A0A8S1MWD9"/>
<organism evidence="1 2">
    <name type="scientific">Paramecium sonneborni</name>
    <dbReference type="NCBI Taxonomy" id="65129"/>
    <lineage>
        <taxon>Eukaryota</taxon>
        <taxon>Sar</taxon>
        <taxon>Alveolata</taxon>
        <taxon>Ciliophora</taxon>
        <taxon>Intramacronucleata</taxon>
        <taxon>Oligohymenophorea</taxon>
        <taxon>Peniculida</taxon>
        <taxon>Parameciidae</taxon>
        <taxon>Paramecium</taxon>
    </lineage>
</organism>
<protein>
    <submittedName>
        <fullName evidence="1">Uncharacterized protein</fullName>
    </submittedName>
</protein>
<evidence type="ECO:0000313" key="1">
    <source>
        <dbReference type="EMBL" id="CAD8081343.1"/>
    </source>
</evidence>
<dbReference type="Proteomes" id="UP000692954">
    <property type="component" value="Unassembled WGS sequence"/>
</dbReference>
<accession>A0A8S1MWD9</accession>
<sequence>MKCTHHYKYPIISICVACHKCEFQRQLFLECQQIHRENFQNIIPLNIFYEKTAQKLNQYKLDATELNTQRKAFQSMLSQTQSKLKNIWDDLSDSIQKIYNLIEQENELNINLLNNNIIAETSYTDLEKLVSIVVGNSIIDRVIERNSKIKLLEKIKNGWNHGFELQKIEFIHKRANWMVIVIVLILYASHKMELLQHLIAKIGQSIYGMQRLVNKFNLQIQNTKILQHNLNYPQTKTSHLQMQRPLSMFSQDPK</sequence>